<organism evidence="5 6">
    <name type="scientific">Flavobacterium noncentrifugens</name>
    <dbReference type="NCBI Taxonomy" id="1128970"/>
    <lineage>
        <taxon>Bacteria</taxon>
        <taxon>Pseudomonadati</taxon>
        <taxon>Bacteroidota</taxon>
        <taxon>Flavobacteriia</taxon>
        <taxon>Flavobacteriales</taxon>
        <taxon>Flavobacteriaceae</taxon>
        <taxon>Flavobacterium</taxon>
    </lineage>
</organism>
<dbReference type="InterPro" id="IPR016071">
    <property type="entry name" value="Staphylococal_nuclease_OB-fold"/>
</dbReference>
<dbReference type="Gene3D" id="2.40.50.90">
    <property type="match status" value="1"/>
</dbReference>
<evidence type="ECO:0000259" key="4">
    <source>
        <dbReference type="PROSITE" id="PS50830"/>
    </source>
</evidence>
<evidence type="ECO:0000256" key="2">
    <source>
        <dbReference type="ARBA" id="ARBA00022759"/>
    </source>
</evidence>
<dbReference type="PANTHER" id="PTHR12302">
    <property type="entry name" value="EBNA2 BINDING PROTEIN P100"/>
    <property type="match status" value="1"/>
</dbReference>
<name>A0A1G8Y6P8_9FLAO</name>
<dbReference type="PROSITE" id="PS50830">
    <property type="entry name" value="TNASE_3"/>
    <property type="match status" value="1"/>
</dbReference>
<gene>
    <name evidence="5" type="ORF">SAMN04487935_2209</name>
</gene>
<dbReference type="GO" id="GO:0016787">
    <property type="term" value="F:hydrolase activity"/>
    <property type="evidence" value="ECO:0007669"/>
    <property type="project" value="UniProtKB-KW"/>
</dbReference>
<dbReference type="EMBL" id="FNEZ01000003">
    <property type="protein sequence ID" value="SDJ98403.1"/>
    <property type="molecule type" value="Genomic_DNA"/>
</dbReference>
<dbReference type="SMART" id="SM00318">
    <property type="entry name" value="SNc"/>
    <property type="match status" value="1"/>
</dbReference>
<dbReference type="Proteomes" id="UP000199580">
    <property type="component" value="Unassembled WGS sequence"/>
</dbReference>
<keyword evidence="6" id="KW-1185">Reference proteome</keyword>
<protein>
    <submittedName>
        <fullName evidence="5">Endonuclease YncB, thermonuclease family</fullName>
    </submittedName>
</protein>
<keyword evidence="3" id="KW-0378">Hydrolase</keyword>
<sequence length="168" mass="19346">MRQFFLLITVFFLTAFETIPKTWKVIAIADGDTFTILENNKPIRIRVDAIDAPEKGMPFAKASKKYLSNLCFGKMVTIHAVTIDRYGRTVARASLTDGKDISTEMIRAGYAWHYKKYSKDILLSNLEIQARKNRVGLWKDKEPIAPWEIRKLHRKGISTKKILEASRQ</sequence>
<dbReference type="InterPro" id="IPR035437">
    <property type="entry name" value="SNase_OB-fold_sf"/>
</dbReference>
<proteinExistence type="predicted"/>
<dbReference type="GO" id="GO:0004519">
    <property type="term" value="F:endonuclease activity"/>
    <property type="evidence" value="ECO:0007669"/>
    <property type="project" value="UniProtKB-KW"/>
</dbReference>
<keyword evidence="2 5" id="KW-0255">Endonuclease</keyword>
<keyword evidence="1" id="KW-0540">Nuclease</keyword>
<dbReference type="STRING" id="1128970.SAMN04487935_2209"/>
<evidence type="ECO:0000313" key="5">
    <source>
        <dbReference type="EMBL" id="SDJ98403.1"/>
    </source>
</evidence>
<evidence type="ECO:0000256" key="3">
    <source>
        <dbReference type="ARBA" id="ARBA00022801"/>
    </source>
</evidence>
<reference evidence="5 6" key="1">
    <citation type="submission" date="2016-10" db="EMBL/GenBank/DDBJ databases">
        <authorList>
            <person name="de Groot N.N."/>
        </authorList>
    </citation>
    <scope>NUCLEOTIDE SEQUENCE [LARGE SCALE GENOMIC DNA]</scope>
    <source>
        <strain evidence="5 6">CGMCC 1.10076</strain>
    </source>
</reference>
<evidence type="ECO:0000313" key="6">
    <source>
        <dbReference type="Proteomes" id="UP000199580"/>
    </source>
</evidence>
<evidence type="ECO:0000256" key="1">
    <source>
        <dbReference type="ARBA" id="ARBA00022722"/>
    </source>
</evidence>
<dbReference type="RefSeq" id="WP_139171749.1">
    <property type="nucleotide sequence ID" value="NZ_BKAI01000020.1"/>
</dbReference>
<dbReference type="PANTHER" id="PTHR12302:SF3">
    <property type="entry name" value="SERINE_THREONINE-PROTEIN KINASE 31"/>
    <property type="match status" value="1"/>
</dbReference>
<dbReference type="Pfam" id="PF00565">
    <property type="entry name" value="SNase"/>
    <property type="match status" value="1"/>
</dbReference>
<dbReference type="AlphaFoldDB" id="A0A1G8Y6P8"/>
<accession>A0A1G8Y6P8</accession>
<dbReference type="SUPFAM" id="SSF50199">
    <property type="entry name" value="Staphylococcal nuclease"/>
    <property type="match status" value="1"/>
</dbReference>
<feature type="domain" description="TNase-like" evidence="4">
    <location>
        <begin position="19"/>
        <end position="140"/>
    </location>
</feature>
<dbReference type="OrthoDB" id="9805504at2"/>